<keyword evidence="1" id="KW-0472">Membrane</keyword>
<keyword evidence="1" id="KW-1133">Transmembrane helix</keyword>
<evidence type="ECO:0000313" key="3">
    <source>
        <dbReference type="Proteomes" id="UP000253664"/>
    </source>
</evidence>
<feature type="transmembrane region" description="Helical" evidence="1">
    <location>
        <begin position="47"/>
        <end position="67"/>
    </location>
</feature>
<proteinExistence type="predicted"/>
<reference evidence="2 3" key="1">
    <citation type="journal article" date="2015" name="BMC Genomics">
        <title>Insights from the genome of Ophiocordyceps polyrhachis-furcata to pathogenicity and host specificity in insect fungi.</title>
        <authorList>
            <person name="Wichadakul D."/>
            <person name="Kobmoo N."/>
            <person name="Ingsriswang S."/>
            <person name="Tangphatsornruang S."/>
            <person name="Chantasingh D."/>
            <person name="Luangsa-ard J.J."/>
            <person name="Eurwilaichitr L."/>
        </authorList>
    </citation>
    <scope>NUCLEOTIDE SEQUENCE [LARGE SCALE GENOMIC DNA]</scope>
    <source>
        <strain evidence="2 3">BCC 54312</strain>
    </source>
</reference>
<dbReference type="STRING" id="1330021.A0A367LDG5"/>
<dbReference type="Proteomes" id="UP000253664">
    <property type="component" value="Unassembled WGS sequence"/>
</dbReference>
<dbReference type="AlphaFoldDB" id="A0A367LDG5"/>
<feature type="transmembrane region" description="Helical" evidence="1">
    <location>
        <begin position="6"/>
        <end position="27"/>
    </location>
</feature>
<dbReference type="PANTHER" id="PTHR39470:SF1">
    <property type="entry name" value="CHORISMATE SYNTHASE PROTEIN"/>
    <property type="match status" value="1"/>
</dbReference>
<accession>A0A367LDG5</accession>
<evidence type="ECO:0000256" key="1">
    <source>
        <dbReference type="SAM" id="Phobius"/>
    </source>
</evidence>
<organism evidence="2 3">
    <name type="scientific">Ophiocordyceps polyrhachis-furcata BCC 54312</name>
    <dbReference type="NCBI Taxonomy" id="1330021"/>
    <lineage>
        <taxon>Eukaryota</taxon>
        <taxon>Fungi</taxon>
        <taxon>Dikarya</taxon>
        <taxon>Ascomycota</taxon>
        <taxon>Pezizomycotina</taxon>
        <taxon>Sordariomycetes</taxon>
        <taxon>Hypocreomycetidae</taxon>
        <taxon>Hypocreales</taxon>
        <taxon>Ophiocordycipitaceae</taxon>
        <taxon>Ophiocordyceps</taxon>
    </lineage>
</organism>
<sequence>MALSWDSIFSIATFFGPMLVGRAFVWYRSKRCASSPTQKQKPTLRPVPLRIQPALFLLFVVTATYLIRTIPSLAPENIFVRTQSRLQIPVDVLFNRLVALRPGEALTSRDEALRAKFVNLESRLLYFQFGPEVLGDCPFCNVDEPASYFYYALPDLLRSHLVNLMAIALVTSSAWTGVHGSQWRTLATSAAALLAAADVFIVKEYDYKANSLALRLHEIDFFYWSMRCYRLLSLAALDALLGWLIYLSCTNRAFAKGPSPVERVDALTRALLSVKSKMSAMGIIRNTALRDSDLRSQSQAYWTHEVRLMSEVMEEREVVEGVNDALSNRIDMQAVLRDADAYSQAVLKPLHELGPDV</sequence>
<gene>
    <name evidence="2" type="ORF">L249_0379</name>
</gene>
<comment type="caution">
    <text evidence="2">The sequence shown here is derived from an EMBL/GenBank/DDBJ whole genome shotgun (WGS) entry which is preliminary data.</text>
</comment>
<protein>
    <submittedName>
        <fullName evidence="2">Uncharacterized protein</fullName>
    </submittedName>
</protein>
<dbReference type="OrthoDB" id="4218123at2759"/>
<evidence type="ECO:0000313" key="2">
    <source>
        <dbReference type="EMBL" id="RCI12464.1"/>
    </source>
</evidence>
<name>A0A367LDG5_9HYPO</name>
<keyword evidence="1" id="KW-0812">Transmembrane</keyword>
<dbReference type="PANTHER" id="PTHR39470">
    <property type="entry name" value="CHROMOSOME 10, WHOLE GENOME SHOTGUN SEQUENCE"/>
    <property type="match status" value="1"/>
</dbReference>
<keyword evidence="3" id="KW-1185">Reference proteome</keyword>
<dbReference type="EMBL" id="LKCN02000007">
    <property type="protein sequence ID" value="RCI12464.1"/>
    <property type="molecule type" value="Genomic_DNA"/>
</dbReference>